<evidence type="ECO:0000256" key="5">
    <source>
        <dbReference type="ARBA" id="ARBA00023295"/>
    </source>
</evidence>
<dbReference type="AlphaFoldDB" id="A0A7J7LKF0"/>
<dbReference type="GO" id="GO:0016985">
    <property type="term" value="F:mannan endo-1,4-beta-mannosidase activity"/>
    <property type="evidence" value="ECO:0007669"/>
    <property type="project" value="UniProtKB-EC"/>
</dbReference>
<feature type="domain" description="Glycoside hydrolase family 5" evidence="6">
    <location>
        <begin position="80"/>
        <end position="419"/>
    </location>
</feature>
<dbReference type="GO" id="GO:0000272">
    <property type="term" value="P:polysaccharide catabolic process"/>
    <property type="evidence" value="ECO:0007669"/>
    <property type="project" value="InterPro"/>
</dbReference>
<comment type="catalytic activity">
    <reaction evidence="1">
        <text>Random hydrolysis of (1-&gt;4)-beta-D-mannosidic linkages in mannans, galactomannans and glucomannans.</text>
        <dbReference type="EC" id="3.2.1.78"/>
    </reaction>
</comment>
<gene>
    <name evidence="7" type="ORF">GIB67_041078</name>
</gene>
<dbReference type="InterPro" id="IPR001547">
    <property type="entry name" value="Glyco_hydro_5"/>
</dbReference>
<accession>A0A7J7LKF0</accession>
<protein>
    <recommendedName>
        <fullName evidence="3">mannan endo-1,4-beta-mannosidase</fullName>
        <ecNumber evidence="3">3.2.1.78</ecNumber>
    </recommendedName>
</protein>
<evidence type="ECO:0000256" key="2">
    <source>
        <dbReference type="ARBA" id="ARBA00005641"/>
    </source>
</evidence>
<comment type="similarity">
    <text evidence="2">Belongs to the glycosyl hydrolase 5 (cellulase A) family.</text>
</comment>
<dbReference type="InterPro" id="IPR017853">
    <property type="entry name" value="GH"/>
</dbReference>
<evidence type="ECO:0000256" key="1">
    <source>
        <dbReference type="ARBA" id="ARBA00001678"/>
    </source>
</evidence>
<dbReference type="PANTHER" id="PTHR31451:SF54">
    <property type="entry name" value="MANNAN ENDO-1,4-BETA-MANNOSIDASE 6"/>
    <property type="match status" value="1"/>
</dbReference>
<dbReference type="EC" id="3.2.1.78" evidence="3"/>
<keyword evidence="8" id="KW-1185">Reference proteome</keyword>
<dbReference type="FunFam" id="3.20.20.80:FF:000012">
    <property type="entry name" value="Mannan endo-1,4-beta-mannosidase 6"/>
    <property type="match status" value="1"/>
</dbReference>
<reference evidence="7 8" key="1">
    <citation type="journal article" date="2020" name="IScience">
        <title>Genome Sequencing of the Endangered Kingdonia uniflora (Circaeasteraceae, Ranunculales) Reveals Potential Mechanisms of Evolutionary Specialization.</title>
        <authorList>
            <person name="Sun Y."/>
            <person name="Deng T."/>
            <person name="Zhang A."/>
            <person name="Moore M.J."/>
            <person name="Landis J.B."/>
            <person name="Lin N."/>
            <person name="Zhang H."/>
            <person name="Zhang X."/>
            <person name="Huang J."/>
            <person name="Zhang X."/>
            <person name="Sun H."/>
            <person name="Wang H."/>
        </authorList>
    </citation>
    <scope>NUCLEOTIDE SEQUENCE [LARGE SCALE GENOMIC DNA]</scope>
    <source>
        <strain evidence="7">TB1705</strain>
        <tissue evidence="7">Leaf</tissue>
    </source>
</reference>
<evidence type="ECO:0000256" key="4">
    <source>
        <dbReference type="ARBA" id="ARBA00022801"/>
    </source>
</evidence>
<evidence type="ECO:0000313" key="7">
    <source>
        <dbReference type="EMBL" id="KAF6143010.1"/>
    </source>
</evidence>
<evidence type="ECO:0000313" key="8">
    <source>
        <dbReference type="Proteomes" id="UP000541444"/>
    </source>
</evidence>
<keyword evidence="4" id="KW-0378">Hydrolase</keyword>
<name>A0A7J7LKF0_9MAGN</name>
<keyword evidence="5" id="KW-0326">Glycosidase</keyword>
<dbReference type="SUPFAM" id="SSF51445">
    <property type="entry name" value="(Trans)glycosidases"/>
    <property type="match status" value="1"/>
</dbReference>
<evidence type="ECO:0000259" key="6">
    <source>
        <dbReference type="Pfam" id="PF26410"/>
    </source>
</evidence>
<sequence length="484" mass="54849">MLGVTQDMDPHKGMFSNIGFKSILLIYISLFSIGKSFSEDVSGDEHLETMVEEEINHFSYSRTNHGIYDMGVFGAEEWAMVEKKGNQFVVKDQPFYVNGFNTYWLMIFAVDQSTRGKVSEVFKQASLVGLTVCRTWAFNDGGWRALQKSPSVYDEDVFKALDFVISEAKNYKIRLILTLTNNWEAYGGKAQYVKWGQAAGLNLTSDEDFFSDATLKDYYKAHVKASSFMTVLTRVNTVTNVTYKDDPTIFSWELMNEPRCLSDPSGDKLQAWIQEMAMHVKSIDRKHLLGTGLEGFYGPSTPDKVQYNPNTFAQQVGTDFIRNHQALGIDFASVHIYADSWMSSTISTDHLPFVKAWMHAHINDAEKILKMPVLFAEFGVSTKDPGYNSSFRDTLINTVYRSILDSIRTGGSGAGTLLWQLFPDGTDYMDDGYAVVLSKYPSTSNIISLQSSRLMIFNSKCSFRCRWGCKKKDALEEFLYHDDQ</sequence>
<dbReference type="Gene3D" id="3.20.20.80">
    <property type="entry name" value="Glycosidases"/>
    <property type="match status" value="1"/>
</dbReference>
<dbReference type="InterPro" id="IPR045053">
    <property type="entry name" value="MAN-like"/>
</dbReference>
<dbReference type="OrthoDB" id="406631at2759"/>
<dbReference type="Proteomes" id="UP000541444">
    <property type="component" value="Unassembled WGS sequence"/>
</dbReference>
<dbReference type="Pfam" id="PF26410">
    <property type="entry name" value="GH5_mannosidase"/>
    <property type="match status" value="1"/>
</dbReference>
<evidence type="ECO:0000256" key="3">
    <source>
        <dbReference type="ARBA" id="ARBA00012706"/>
    </source>
</evidence>
<organism evidence="7 8">
    <name type="scientific">Kingdonia uniflora</name>
    <dbReference type="NCBI Taxonomy" id="39325"/>
    <lineage>
        <taxon>Eukaryota</taxon>
        <taxon>Viridiplantae</taxon>
        <taxon>Streptophyta</taxon>
        <taxon>Embryophyta</taxon>
        <taxon>Tracheophyta</taxon>
        <taxon>Spermatophyta</taxon>
        <taxon>Magnoliopsida</taxon>
        <taxon>Ranunculales</taxon>
        <taxon>Circaeasteraceae</taxon>
        <taxon>Kingdonia</taxon>
    </lineage>
</organism>
<comment type="caution">
    <text evidence="7">The sequence shown here is derived from an EMBL/GenBank/DDBJ whole genome shotgun (WGS) entry which is preliminary data.</text>
</comment>
<proteinExistence type="inferred from homology"/>
<dbReference type="PANTHER" id="PTHR31451">
    <property type="match status" value="1"/>
</dbReference>
<dbReference type="EMBL" id="JACGCM010002221">
    <property type="protein sequence ID" value="KAF6143010.1"/>
    <property type="molecule type" value="Genomic_DNA"/>
</dbReference>